<dbReference type="InterPro" id="IPR036661">
    <property type="entry name" value="Luciferase-like_sf"/>
</dbReference>
<comment type="caution">
    <text evidence="2">The sequence shown here is derived from an EMBL/GenBank/DDBJ whole genome shotgun (WGS) entry which is preliminary data.</text>
</comment>
<evidence type="ECO:0000313" key="3">
    <source>
        <dbReference type="Proteomes" id="UP000235005"/>
    </source>
</evidence>
<dbReference type="Gene3D" id="3.20.20.30">
    <property type="entry name" value="Luciferase-like domain"/>
    <property type="match status" value="1"/>
</dbReference>
<keyword evidence="3" id="KW-1185">Reference proteome</keyword>
<dbReference type="EMBL" id="PKUS01000008">
    <property type="protein sequence ID" value="PLW69290.1"/>
    <property type="molecule type" value="Genomic_DNA"/>
</dbReference>
<dbReference type="InterPro" id="IPR050564">
    <property type="entry name" value="F420-G6PD/mer"/>
</dbReference>
<dbReference type="InterPro" id="IPR011251">
    <property type="entry name" value="Luciferase-like_dom"/>
</dbReference>
<sequence>MFEPARVAAMAADLEAAGFDGAYTFEGQSDPFITVAAAAMSTSKMELMTSIAVAFARNPMNLAYLGNDLQNLSEGRFILGLGAQVKAHIERRFSMPWSKPASRMREMVQAVRAIWDCWQTGEKLRFEGEFYQHTLMSPVFAPQPNAYGVPKIFVAGVGPVMTEVAAEVGDGYFMHPFSTARSMDELSLAAIDRGLAGANKDRADFQVAAQVITATGLDEETMAAAIASARNQIAFYASTPAYLPVLACHGWEQLHSDALQMIRQGEWAQLNDLVDDEILNTFAVVGTPAEVAEKISTRFAGKVQRVSPVVYQPDVSLLATLRRELARRI</sequence>
<dbReference type="GO" id="GO:0016705">
    <property type="term" value="F:oxidoreductase activity, acting on paired donors, with incorporation or reduction of molecular oxygen"/>
    <property type="evidence" value="ECO:0007669"/>
    <property type="project" value="InterPro"/>
</dbReference>
<dbReference type="PANTHER" id="PTHR43244">
    <property type="match status" value="1"/>
</dbReference>
<evidence type="ECO:0000313" key="2">
    <source>
        <dbReference type="EMBL" id="PLW69290.1"/>
    </source>
</evidence>
<accession>A0A2N5X498</accession>
<dbReference type="NCBIfam" id="TIGR03617">
    <property type="entry name" value="F420_MSMEG_2256"/>
    <property type="match status" value="1"/>
</dbReference>
<proteinExistence type="predicted"/>
<gene>
    <name evidence="2" type="ORF">C0039_09310</name>
</gene>
<dbReference type="InterPro" id="IPR019919">
    <property type="entry name" value="Lucif-like_OxRdtase_MSMEG_2256"/>
</dbReference>
<evidence type="ECO:0000259" key="1">
    <source>
        <dbReference type="Pfam" id="PF00296"/>
    </source>
</evidence>
<dbReference type="AlphaFoldDB" id="A0A2N5X498"/>
<feature type="domain" description="Luciferase-like" evidence="1">
    <location>
        <begin position="4"/>
        <end position="298"/>
    </location>
</feature>
<dbReference type="OrthoDB" id="7332380at2"/>
<dbReference type="PANTHER" id="PTHR43244:SF2">
    <property type="entry name" value="CONSERVED HYPOTHETICAL ALANINE AND PROLINE-RICH PROTEIN"/>
    <property type="match status" value="1"/>
</dbReference>
<dbReference type="SUPFAM" id="SSF51679">
    <property type="entry name" value="Bacterial luciferase-like"/>
    <property type="match status" value="1"/>
</dbReference>
<dbReference type="Proteomes" id="UP000235005">
    <property type="component" value="Unassembled WGS sequence"/>
</dbReference>
<organism evidence="2 3">
    <name type="scientific">Pseudohalioglobus lutimaris</name>
    <dbReference type="NCBI Taxonomy" id="1737061"/>
    <lineage>
        <taxon>Bacteria</taxon>
        <taxon>Pseudomonadati</taxon>
        <taxon>Pseudomonadota</taxon>
        <taxon>Gammaproteobacteria</taxon>
        <taxon>Cellvibrionales</taxon>
        <taxon>Halieaceae</taxon>
        <taxon>Pseudohalioglobus</taxon>
    </lineage>
</organism>
<name>A0A2N5X498_9GAMM</name>
<dbReference type="CDD" id="cd01097">
    <property type="entry name" value="Tetrahydromethanopterin_reductase"/>
    <property type="match status" value="1"/>
</dbReference>
<dbReference type="Pfam" id="PF00296">
    <property type="entry name" value="Bac_luciferase"/>
    <property type="match status" value="1"/>
</dbReference>
<protein>
    <submittedName>
        <fullName evidence="2">LLM class F420-dependent oxidoreductase</fullName>
    </submittedName>
</protein>
<reference evidence="2 3" key="1">
    <citation type="submission" date="2018-01" db="EMBL/GenBank/DDBJ databases">
        <title>The draft genome sequence of Halioglobus lutimaris HF004.</title>
        <authorList>
            <person name="Du Z.-J."/>
            <person name="Shi M.-J."/>
        </authorList>
    </citation>
    <scope>NUCLEOTIDE SEQUENCE [LARGE SCALE GENOMIC DNA]</scope>
    <source>
        <strain evidence="2 3">HF004</strain>
    </source>
</reference>